<feature type="non-terminal residue" evidence="2">
    <location>
        <position position="153"/>
    </location>
</feature>
<evidence type="ECO:0000313" key="2">
    <source>
        <dbReference type="EMBL" id="GKT33923.1"/>
    </source>
</evidence>
<dbReference type="InterPro" id="IPR029063">
    <property type="entry name" value="SAM-dependent_MTases_sf"/>
</dbReference>
<organism evidence="2 3">
    <name type="scientific">Aduncisulcus paluster</name>
    <dbReference type="NCBI Taxonomy" id="2918883"/>
    <lineage>
        <taxon>Eukaryota</taxon>
        <taxon>Metamonada</taxon>
        <taxon>Carpediemonas-like organisms</taxon>
        <taxon>Aduncisulcus</taxon>
    </lineage>
</organism>
<dbReference type="InterPro" id="IPR000780">
    <property type="entry name" value="CheR_MeTrfase"/>
</dbReference>
<dbReference type="SMART" id="SM00138">
    <property type="entry name" value="MeTrc"/>
    <property type="match status" value="1"/>
</dbReference>
<dbReference type="Gene3D" id="3.40.50.150">
    <property type="entry name" value="Vaccinia Virus protein VP39"/>
    <property type="match status" value="1"/>
</dbReference>
<dbReference type="SUPFAM" id="SSF53335">
    <property type="entry name" value="S-adenosyl-L-methionine-dependent methyltransferases"/>
    <property type="match status" value="1"/>
</dbReference>
<dbReference type="InterPro" id="IPR050903">
    <property type="entry name" value="Bact_Chemotaxis_MeTrfase"/>
</dbReference>
<reference evidence="2" key="1">
    <citation type="submission" date="2022-03" db="EMBL/GenBank/DDBJ databases">
        <title>Draft genome sequence of Aduncisulcus paluster, a free-living microaerophilic Fornicata.</title>
        <authorList>
            <person name="Yuyama I."/>
            <person name="Kume K."/>
            <person name="Tamura T."/>
            <person name="Inagaki Y."/>
            <person name="Hashimoto T."/>
        </authorList>
    </citation>
    <scope>NUCLEOTIDE SEQUENCE</scope>
    <source>
        <strain evidence="2">NY0171</strain>
    </source>
</reference>
<comment type="caution">
    <text evidence="2">The sequence shown here is derived from an EMBL/GenBank/DDBJ whole genome shotgun (WGS) entry which is preliminary data.</text>
</comment>
<gene>
    <name evidence="2" type="ORF">ADUPG1_007566</name>
</gene>
<accession>A0ABQ5KN25</accession>
<evidence type="ECO:0000259" key="1">
    <source>
        <dbReference type="PROSITE" id="PS50123"/>
    </source>
</evidence>
<dbReference type="PANTHER" id="PTHR24422:SF8">
    <property type="entry name" value="CHEMOTAXIS PROTEIN"/>
    <property type="match status" value="1"/>
</dbReference>
<dbReference type="PANTHER" id="PTHR24422">
    <property type="entry name" value="CHEMOTAXIS PROTEIN METHYLTRANSFERASE"/>
    <property type="match status" value="1"/>
</dbReference>
<keyword evidence="3" id="KW-1185">Reference proteome</keyword>
<name>A0ABQ5KN25_9EUKA</name>
<proteinExistence type="predicted"/>
<feature type="domain" description="CheR-type methyltransferase" evidence="1">
    <location>
        <begin position="1"/>
        <end position="153"/>
    </location>
</feature>
<sequence>MFRDPEVFTFIRREIVPLLKTYPQLKIWHAGCSTGEEVYSMAILLKEEGLYDRCQIYATDFNERVLEMAQSGIFPLEVVKDYTKNYIESGGKESFSDYYIAKYESIIMDQSLKKNIIFAQHNLVTDQVFGQMHLIICRNVMIYFNSELQERVI</sequence>
<dbReference type="Proteomes" id="UP001057375">
    <property type="component" value="Unassembled WGS sequence"/>
</dbReference>
<dbReference type="EMBL" id="BQXS01010612">
    <property type="protein sequence ID" value="GKT33923.1"/>
    <property type="molecule type" value="Genomic_DNA"/>
</dbReference>
<dbReference type="Pfam" id="PF01739">
    <property type="entry name" value="CheR"/>
    <property type="match status" value="1"/>
</dbReference>
<dbReference type="PROSITE" id="PS50123">
    <property type="entry name" value="CHER"/>
    <property type="match status" value="1"/>
</dbReference>
<dbReference type="InterPro" id="IPR022642">
    <property type="entry name" value="CheR_C"/>
</dbReference>
<evidence type="ECO:0000313" key="3">
    <source>
        <dbReference type="Proteomes" id="UP001057375"/>
    </source>
</evidence>
<dbReference type="PRINTS" id="PR00996">
    <property type="entry name" value="CHERMTFRASE"/>
</dbReference>
<protein>
    <submittedName>
        <fullName evidence="2">Protein-glutamate O-methyltransferase CheR</fullName>
    </submittedName>
</protein>